<gene>
    <name evidence="2" type="ORF">MMKA1_03820</name>
</gene>
<evidence type="ECO:0008006" key="4">
    <source>
        <dbReference type="Google" id="ProtNLM"/>
    </source>
</evidence>
<dbReference type="Proteomes" id="UP000264208">
    <property type="component" value="Chromosome"/>
</dbReference>
<proteinExistence type="predicted"/>
<feature type="transmembrane region" description="Helical" evidence="1">
    <location>
        <begin position="423"/>
        <end position="443"/>
    </location>
</feature>
<feature type="transmembrane region" description="Helical" evidence="1">
    <location>
        <begin position="15"/>
        <end position="33"/>
    </location>
</feature>
<feature type="transmembrane region" description="Helical" evidence="1">
    <location>
        <begin position="241"/>
        <end position="266"/>
    </location>
</feature>
<feature type="transmembrane region" description="Helical" evidence="1">
    <location>
        <begin position="372"/>
        <end position="393"/>
    </location>
</feature>
<feature type="transmembrane region" description="Helical" evidence="1">
    <location>
        <begin position="336"/>
        <end position="360"/>
    </location>
</feature>
<keyword evidence="1" id="KW-0472">Membrane</keyword>
<protein>
    <recommendedName>
        <fullName evidence="4">Glycosyltransferase RgtA/B/C/D-like domain-containing protein</fullName>
    </recommendedName>
</protein>
<feature type="transmembrane region" description="Helical" evidence="1">
    <location>
        <begin position="81"/>
        <end position="101"/>
    </location>
</feature>
<reference evidence="2 3" key="1">
    <citation type="submission" date="2009-06" db="EMBL/GenBank/DDBJ databases">
        <title>Molecular Evidence for Microbiologically Influenced Corrosion from genome of Methanogen.</title>
        <authorList>
            <person name="Ito N."/>
            <person name="Tsurumaru H."/>
            <person name="Shimizu A."/>
            <person name="Harada T."/>
            <person name="Hosoyama A."/>
            <person name="Horikawa H."/>
            <person name="Wakai S."/>
            <person name="Sasaki K."/>
            <person name="Nishijima K."/>
            <person name="Ataku H."/>
            <person name="Yamazaki J."/>
            <person name="Mise M."/>
            <person name="Yamazaki S."/>
            <person name="Tanikawa S."/>
            <person name="Harayama S."/>
            <person name="Fujita N."/>
        </authorList>
    </citation>
    <scope>NUCLEOTIDE SEQUENCE [LARGE SCALE GENOMIC DNA]</scope>
    <source>
        <strain evidence="3">KA1 ( NBRC 102054)</strain>
    </source>
</reference>
<evidence type="ECO:0000256" key="1">
    <source>
        <dbReference type="SAM" id="Phobius"/>
    </source>
</evidence>
<dbReference type="KEGG" id="mmak:MMKA1_03820"/>
<organism evidence="2 3">
    <name type="scientific">Methanococcus maripaludis KA1</name>
    <dbReference type="NCBI Taxonomy" id="637914"/>
    <lineage>
        <taxon>Archaea</taxon>
        <taxon>Methanobacteriati</taxon>
        <taxon>Methanobacteriota</taxon>
        <taxon>Methanomada group</taxon>
        <taxon>Methanococci</taxon>
        <taxon>Methanococcales</taxon>
        <taxon>Methanococcaceae</taxon>
        <taxon>Methanococcus</taxon>
    </lineage>
</organism>
<keyword evidence="1" id="KW-1133">Transmembrane helix</keyword>
<feature type="transmembrane region" description="Helical" evidence="1">
    <location>
        <begin position="159"/>
        <end position="181"/>
    </location>
</feature>
<dbReference type="AlphaFoldDB" id="A0A2Z5PCT9"/>
<dbReference type="EMBL" id="AP011526">
    <property type="protein sequence ID" value="BAP60499.1"/>
    <property type="molecule type" value="Genomic_DNA"/>
</dbReference>
<dbReference type="RefSeq" id="WP_146778004.1">
    <property type="nucleotide sequence ID" value="NZ_AP011526.1"/>
</dbReference>
<evidence type="ECO:0000313" key="3">
    <source>
        <dbReference type="Proteomes" id="UP000264208"/>
    </source>
</evidence>
<dbReference type="GeneID" id="41278799"/>
<name>A0A2Z5PCT9_METMI</name>
<accession>A0A2Z5PCT9</accession>
<feature type="transmembrane region" description="Helical" evidence="1">
    <location>
        <begin position="53"/>
        <end position="74"/>
    </location>
</feature>
<feature type="transmembrane region" description="Helical" evidence="1">
    <location>
        <begin position="188"/>
        <end position="205"/>
    </location>
</feature>
<keyword evidence="1" id="KW-0812">Transmembrane</keyword>
<feature type="transmembrane region" description="Helical" evidence="1">
    <location>
        <begin position="278"/>
        <end position="299"/>
    </location>
</feature>
<evidence type="ECO:0000313" key="2">
    <source>
        <dbReference type="EMBL" id="BAP60499.1"/>
    </source>
</evidence>
<feature type="transmembrane region" description="Helical" evidence="1">
    <location>
        <begin position="211"/>
        <end position="229"/>
    </location>
</feature>
<sequence length="557" mass="65614">MFGLNFKNIDEKNKIKICLIILLTSNIIFLLSIHECFESNINPIDTEYGMFEILPNTYYISCFLLVVAFVYNLFYIQNKKISVILTLFLILYLYLTPALIYDIPRFSTVYKHYGYVDYIMTYGHINPSETSIQNNYHCWPNAWILGDYLLSIFGVSDHLIMLAIFPFIAEIMFLPLLYVFLKKIFGEFNIIWMGIWTYYLFNWINQDYYSAQFFAYYLYFIILYVVLFVKKYEFPVKITSAIITLSLIGYHIITPIMLLFTLIMIYVMHKDLRRKVAYFLSIVLVLYIIWMIYIAYPYFQPRISMVFNAVLNSLHGNVGIKTISQKTWVNPTYKTIVNIRMFCTSLMLLLAGIQVIKLFIQNKGDCNLKIKNLKYLIIGFFQYFMVILPGYAFEGMMRGIYFSMPLIIGYSAKSIIEFSKNRKILLVLFLLLLFPLHIFSHYGDDSINTIQKSSIYQTNFIYNHVNLIEKTKIASYYLLYSYKHVDKIPVSPSTNLIEKMENIGKYEYIAYSNPSANLKYFNGESGLKKFENLTNTLNMNYSKIYTSGNYTDLFITR</sequence>